<keyword evidence="5" id="KW-1185">Reference proteome</keyword>
<evidence type="ECO:0000313" key="4">
    <source>
        <dbReference type="EMBL" id="GAA6411013.1"/>
    </source>
</evidence>
<dbReference type="Gene3D" id="3.20.20.450">
    <property type="entry name" value="EAL domain"/>
    <property type="match status" value="1"/>
</dbReference>
<feature type="domain" description="EAL" evidence="2">
    <location>
        <begin position="357"/>
        <end position="611"/>
    </location>
</feature>
<dbReference type="PROSITE" id="PS50883">
    <property type="entry name" value="EAL"/>
    <property type="match status" value="1"/>
</dbReference>
<evidence type="ECO:0000259" key="2">
    <source>
        <dbReference type="PROSITE" id="PS50883"/>
    </source>
</evidence>
<feature type="transmembrane region" description="Helical" evidence="1">
    <location>
        <begin position="150"/>
        <end position="169"/>
    </location>
</feature>
<gene>
    <name evidence="4" type="ORF">K040078D81_51300</name>
</gene>
<dbReference type="Proteomes" id="UP001600943">
    <property type="component" value="Unassembled WGS sequence"/>
</dbReference>
<dbReference type="SMART" id="SM00267">
    <property type="entry name" value="GGDEF"/>
    <property type="match status" value="1"/>
</dbReference>
<evidence type="ECO:0000256" key="1">
    <source>
        <dbReference type="SAM" id="Phobius"/>
    </source>
</evidence>
<dbReference type="CDD" id="cd01949">
    <property type="entry name" value="GGDEF"/>
    <property type="match status" value="1"/>
</dbReference>
<evidence type="ECO:0000259" key="3">
    <source>
        <dbReference type="PROSITE" id="PS50887"/>
    </source>
</evidence>
<dbReference type="InterPro" id="IPR050706">
    <property type="entry name" value="Cyclic-di-GMP_PDE-like"/>
</dbReference>
<dbReference type="EMBL" id="BAABYW010000002">
    <property type="protein sequence ID" value="GAA6411013.1"/>
    <property type="molecule type" value="Genomic_DNA"/>
</dbReference>
<keyword evidence="1" id="KW-0812">Transmembrane</keyword>
<dbReference type="SUPFAM" id="SSF55073">
    <property type="entry name" value="Nucleotide cyclase"/>
    <property type="match status" value="1"/>
</dbReference>
<dbReference type="InterPro" id="IPR001633">
    <property type="entry name" value="EAL_dom"/>
</dbReference>
<proteinExistence type="predicted"/>
<dbReference type="PROSITE" id="PS50887">
    <property type="entry name" value="GGDEF"/>
    <property type="match status" value="1"/>
</dbReference>
<sequence length="647" mass="74042">MKKYMRIFFPILFLCLLIISGISVKMIHNISNYGTLINYVGIVRGASQRLVKLEMNGVEKDDLIDYVGSILKELRTGRGEYGLVLTQSKEYNQNLELLDAQWNIVLDKIQEVREGKDKTGLLNESETLFKIANDTVFSLERYSSYRSSQLGMFISVVSVICLILLIYYIKSFFNLKKKNTELKDIVSRDKLTGAYNEADFKKEAAGIVAHNQDKKFAVLYIDIENFKYINDVFGYAYGDEVLKTYASFMLKDTRENEAFGRSVADRFTALRCYEEKEELLARLKEVDRKFFRAGGRLSGRHLVTVACGICCIDDVIEHLDIGGLIDRANFAQKTIKNDPKQHYAFYNENIRKKMIEENGIRDRIDSAMEKGEFVVYLQPKVALSNEEIAGAEALVRWQLPDGRMLPPGMFIPIMEKSHVIGKLDKYVFEKICIWIHARLKAGLPAVPVSVNVSKLQFYNSDFVKEYREIKEQYQVPDGILEIEFTETVAFENQKYMVEIIEELHANGFGCSLDDFGSGYSSLGLLKDIQIDVLKLDAMFFRNSADIEKEKLIVRSVITMAKELNIKVVAEGIELREQVEFLRETSCDLIQGFIYFKPMPLKEFEKLIDVKASEQARSYEEPAMQNIMGGLVMPVLVNGGSIFVRHPQ</sequence>
<dbReference type="CDD" id="cd01948">
    <property type="entry name" value="EAL"/>
    <property type="match status" value="1"/>
</dbReference>
<organism evidence="4 5">
    <name type="scientific">Blautia hominis</name>
    <dbReference type="NCBI Taxonomy" id="2025493"/>
    <lineage>
        <taxon>Bacteria</taxon>
        <taxon>Bacillati</taxon>
        <taxon>Bacillota</taxon>
        <taxon>Clostridia</taxon>
        <taxon>Lachnospirales</taxon>
        <taxon>Lachnospiraceae</taxon>
        <taxon>Blautia</taxon>
    </lineage>
</organism>
<evidence type="ECO:0000313" key="5">
    <source>
        <dbReference type="Proteomes" id="UP001600943"/>
    </source>
</evidence>
<comment type="caution">
    <text evidence="4">The sequence shown here is derived from an EMBL/GenBank/DDBJ whole genome shotgun (WGS) entry which is preliminary data.</text>
</comment>
<keyword evidence="1" id="KW-1133">Transmembrane helix</keyword>
<dbReference type="InterPro" id="IPR043128">
    <property type="entry name" value="Rev_trsase/Diguanyl_cyclase"/>
</dbReference>
<dbReference type="PANTHER" id="PTHR33121">
    <property type="entry name" value="CYCLIC DI-GMP PHOSPHODIESTERASE PDEF"/>
    <property type="match status" value="1"/>
</dbReference>
<reference evidence="4 5" key="1">
    <citation type="submission" date="2024-04" db="EMBL/GenBank/DDBJ databases">
        <title>Defined microbial consortia suppress multidrug-resistant proinflammatory Enterobacteriaceae via ecological control.</title>
        <authorList>
            <person name="Furuichi M."/>
            <person name="Kawaguchi T."/>
            <person name="Pust M."/>
            <person name="Yasuma K."/>
            <person name="Plichta D."/>
            <person name="Hasegawa N."/>
            <person name="Ohya T."/>
            <person name="Bhattarai S."/>
            <person name="Sasajima S."/>
            <person name="Aoto Y."/>
            <person name="Tuganbaev T."/>
            <person name="Yaginuma M."/>
            <person name="Ueda M."/>
            <person name="Okahashi N."/>
            <person name="Amafuji K."/>
            <person name="Kiridooshi Y."/>
            <person name="Sugita K."/>
            <person name="Strazar M."/>
            <person name="Skelly A."/>
            <person name="Suda W."/>
            <person name="Hattori M."/>
            <person name="Nakamoto N."/>
            <person name="Caballero S."/>
            <person name="Norman J."/>
            <person name="Olle B."/>
            <person name="Tanoue T."/>
            <person name="Arita M."/>
            <person name="Bucci V."/>
            <person name="Atarashi K."/>
            <person name="Xavier R."/>
            <person name="Honda K."/>
        </authorList>
    </citation>
    <scope>NUCLEOTIDE SEQUENCE [LARGE SCALE GENOMIC DNA]</scope>
    <source>
        <strain evidence="5">k04-0078-D8-1</strain>
    </source>
</reference>
<dbReference type="InterPro" id="IPR029787">
    <property type="entry name" value="Nucleotide_cyclase"/>
</dbReference>
<dbReference type="Pfam" id="PF00563">
    <property type="entry name" value="EAL"/>
    <property type="match status" value="1"/>
</dbReference>
<dbReference type="NCBIfam" id="TIGR00254">
    <property type="entry name" value="GGDEF"/>
    <property type="match status" value="1"/>
</dbReference>
<keyword evidence="1" id="KW-0472">Membrane</keyword>
<protein>
    <submittedName>
        <fullName evidence="4">GGDEF domain-containing phosphodiesterase</fullName>
    </submittedName>
</protein>
<dbReference type="InterPro" id="IPR000160">
    <property type="entry name" value="GGDEF_dom"/>
</dbReference>
<dbReference type="RefSeq" id="WP_390409682.1">
    <property type="nucleotide sequence ID" value="NZ_BAABYW010000002.1"/>
</dbReference>
<accession>A0ABQ0BHT0</accession>
<dbReference type="SMART" id="SM00052">
    <property type="entry name" value="EAL"/>
    <property type="match status" value="1"/>
</dbReference>
<dbReference type="PANTHER" id="PTHR33121:SF71">
    <property type="entry name" value="OXYGEN SENSOR PROTEIN DOSP"/>
    <property type="match status" value="1"/>
</dbReference>
<dbReference type="Pfam" id="PF00990">
    <property type="entry name" value="GGDEF"/>
    <property type="match status" value="1"/>
</dbReference>
<dbReference type="InterPro" id="IPR035919">
    <property type="entry name" value="EAL_sf"/>
</dbReference>
<name>A0ABQ0BHT0_9FIRM</name>
<dbReference type="SUPFAM" id="SSF141868">
    <property type="entry name" value="EAL domain-like"/>
    <property type="match status" value="1"/>
</dbReference>
<dbReference type="Gene3D" id="3.30.70.270">
    <property type="match status" value="1"/>
</dbReference>
<feature type="domain" description="GGDEF" evidence="3">
    <location>
        <begin position="214"/>
        <end position="348"/>
    </location>
</feature>